<evidence type="ECO:0000313" key="1">
    <source>
        <dbReference type="EMBL" id="GFE48921.1"/>
    </source>
</evidence>
<dbReference type="PANTHER" id="PTHR11941:SF54">
    <property type="entry name" value="ENOYL-COA HYDRATASE, MITOCHONDRIAL"/>
    <property type="match status" value="1"/>
</dbReference>
<dbReference type="OrthoDB" id="9795613at2"/>
<dbReference type="AlphaFoldDB" id="A0A640VPB9"/>
<dbReference type="InterPro" id="IPR001753">
    <property type="entry name" value="Enoyl-CoA_hydra/iso"/>
</dbReference>
<protein>
    <submittedName>
        <fullName evidence="1">Enoyl-CoA hydratase</fullName>
    </submittedName>
</protein>
<dbReference type="Pfam" id="PF00378">
    <property type="entry name" value="ECH_1"/>
    <property type="match status" value="1"/>
</dbReference>
<dbReference type="InterPro" id="IPR029045">
    <property type="entry name" value="ClpP/crotonase-like_dom_sf"/>
</dbReference>
<keyword evidence="2" id="KW-1185">Reference proteome</keyword>
<dbReference type="CDD" id="cd06558">
    <property type="entry name" value="crotonase-like"/>
    <property type="match status" value="1"/>
</dbReference>
<accession>A0A640VPB9</accession>
<dbReference type="NCBIfam" id="NF004796">
    <property type="entry name" value="PRK06144.1"/>
    <property type="match status" value="1"/>
</dbReference>
<dbReference type="PANTHER" id="PTHR11941">
    <property type="entry name" value="ENOYL-COA HYDRATASE-RELATED"/>
    <property type="match status" value="1"/>
</dbReference>
<proteinExistence type="predicted"/>
<name>A0A640VPB9_9RHOB</name>
<reference evidence="1 2" key="1">
    <citation type="submission" date="2019-12" db="EMBL/GenBank/DDBJ databases">
        <title>Roseobacter cerasinus sp. nov., isolated from seawater around aquaculture.</title>
        <authorList>
            <person name="Muramatsu S."/>
            <person name="Takabe Y."/>
            <person name="Mori K."/>
            <person name="Takaichi S."/>
            <person name="Hanada S."/>
        </authorList>
    </citation>
    <scope>NUCLEOTIDE SEQUENCE [LARGE SCALE GENOMIC DNA]</scope>
    <source>
        <strain evidence="1 2">AI77</strain>
    </source>
</reference>
<gene>
    <name evidence="1" type="ORF">So717_06740</name>
</gene>
<dbReference type="GO" id="GO:0006635">
    <property type="term" value="P:fatty acid beta-oxidation"/>
    <property type="evidence" value="ECO:0007669"/>
    <property type="project" value="TreeGrafter"/>
</dbReference>
<dbReference type="SUPFAM" id="SSF52096">
    <property type="entry name" value="ClpP/crotonase"/>
    <property type="match status" value="1"/>
</dbReference>
<organism evidence="1 2">
    <name type="scientific">Roseobacter cerasinus</name>
    <dbReference type="NCBI Taxonomy" id="2602289"/>
    <lineage>
        <taxon>Bacteria</taxon>
        <taxon>Pseudomonadati</taxon>
        <taxon>Pseudomonadota</taxon>
        <taxon>Alphaproteobacteria</taxon>
        <taxon>Rhodobacterales</taxon>
        <taxon>Roseobacteraceae</taxon>
        <taxon>Roseobacter</taxon>
    </lineage>
</organism>
<evidence type="ECO:0000313" key="2">
    <source>
        <dbReference type="Proteomes" id="UP000436522"/>
    </source>
</evidence>
<dbReference type="Proteomes" id="UP000436522">
    <property type="component" value="Unassembled WGS sequence"/>
</dbReference>
<comment type="caution">
    <text evidence="1">The sequence shown here is derived from an EMBL/GenBank/DDBJ whole genome shotgun (WGS) entry which is preliminary data.</text>
</comment>
<dbReference type="GO" id="GO:0003824">
    <property type="term" value="F:catalytic activity"/>
    <property type="evidence" value="ECO:0007669"/>
    <property type="project" value="UniProtKB-ARBA"/>
</dbReference>
<dbReference type="Gene3D" id="3.90.226.10">
    <property type="entry name" value="2-enoyl-CoA Hydratase, Chain A, domain 1"/>
    <property type="match status" value="1"/>
</dbReference>
<dbReference type="RefSeq" id="WP_159974769.1">
    <property type="nucleotide sequence ID" value="NZ_BLIV01000001.1"/>
</dbReference>
<sequence>MSSELTSEMKGQTLWLTFNRPEARNALTFAMYDALAEICATIPTDGSVRAMVLTGAGGKAFAAGTDMTQFRVFETAQDALDYEDNISRVLAAVDQCPVPTVAAVHGACTGGGASIAAACDIRISSAQLKFGFPIARTLGNCLNAGSLARLSELIGAGRVREMIFTARLMGAEEALATGLVSEILPDEAALIARATELADHLAGMAPLTLRATKEAMRRNRAALAVEDSDLITSCYMSRDFKHGLEAFLAKQKPEWSGT</sequence>
<dbReference type="EMBL" id="BLIV01000001">
    <property type="protein sequence ID" value="GFE48921.1"/>
    <property type="molecule type" value="Genomic_DNA"/>
</dbReference>